<organism evidence="3 4">
    <name type="scientific">Arabidopsis thaliana</name>
    <name type="common">Mouse-ear cress</name>
    <dbReference type="NCBI Taxonomy" id="3702"/>
    <lineage>
        <taxon>Eukaryota</taxon>
        <taxon>Viridiplantae</taxon>
        <taxon>Streptophyta</taxon>
        <taxon>Embryophyta</taxon>
        <taxon>Tracheophyta</taxon>
        <taxon>Spermatophyta</taxon>
        <taxon>Magnoliopsida</taxon>
        <taxon>eudicotyledons</taxon>
        <taxon>Gunneridae</taxon>
        <taxon>Pentapetalae</taxon>
        <taxon>rosids</taxon>
        <taxon>malvids</taxon>
        <taxon>Brassicales</taxon>
        <taxon>Brassicaceae</taxon>
        <taxon>Camelineae</taxon>
        <taxon>Arabidopsis</taxon>
    </lineage>
</organism>
<feature type="compositionally biased region" description="Polar residues" evidence="1">
    <location>
        <begin position="88"/>
        <end position="97"/>
    </location>
</feature>
<evidence type="ECO:0000256" key="1">
    <source>
        <dbReference type="SAM" id="MobiDB-lite"/>
    </source>
</evidence>
<feature type="region of interest" description="Disordered" evidence="1">
    <location>
        <begin position="396"/>
        <end position="461"/>
    </location>
</feature>
<feature type="region of interest" description="Disordered" evidence="1">
    <location>
        <begin position="38"/>
        <end position="342"/>
    </location>
</feature>
<dbReference type="Proteomes" id="UP000006548">
    <property type="component" value="Chromosome 2"/>
</dbReference>
<dbReference type="PANTHER" id="PTHR35358:SF13">
    <property type="entry name" value="PEARLI 4 PROTEIN-RELATED"/>
    <property type="match status" value="1"/>
</dbReference>
<dbReference type="InterPro" id="IPR007942">
    <property type="entry name" value="PLipase-like"/>
</dbReference>
<dbReference type="Araport" id="AT2G20960"/>
<accession>A0A1P8AYN4</accession>
<proteinExistence type="evidence at protein level"/>
<evidence type="ECO:0000313" key="3">
    <source>
        <dbReference type="EMBL" id="ANM61730.1"/>
    </source>
</evidence>
<evidence type="ECO:0007829" key="8">
    <source>
        <dbReference type="PubMed" id="19376835"/>
    </source>
</evidence>
<dbReference type="GeneID" id="816630"/>
<feature type="compositionally biased region" description="Low complexity" evidence="1">
    <location>
        <begin position="60"/>
        <end position="70"/>
    </location>
</feature>
<dbReference type="EMBL" id="CP002685">
    <property type="protein sequence ID" value="ANM61730.1"/>
    <property type="molecule type" value="Genomic_DNA"/>
</dbReference>
<dbReference type="AlphaFoldDB" id="A0A1P8AYN4"/>
<gene>
    <name evidence="5" type="primary">PEARLI4</name>
    <name evidence="3" type="synonym">pEARLI4</name>
    <name evidence="2 3" type="ordered locus">At2g20960</name>
    <name evidence="3" type="ORF">F26H11.28</name>
    <name evidence="3" type="ORF">F26H11_28</name>
</gene>
<reference evidence="3 4" key="1">
    <citation type="journal article" date="1999" name="Nature">
        <title>Sequence and analysis of chromosome 2 of the plant Arabidopsis thaliana.</title>
        <authorList>
            <person name="Lin X."/>
            <person name="Kaul S."/>
            <person name="Rounsley S."/>
            <person name="Shea T.P."/>
            <person name="Benito M.I."/>
            <person name="Town C.D."/>
            <person name="Fujii C.Y."/>
            <person name="Mason T."/>
            <person name="Bowman C.L."/>
            <person name="Barnstead M."/>
            <person name="Feldblyum T.V."/>
            <person name="Buell C.R."/>
            <person name="Ketchum K.A."/>
            <person name="Lee J."/>
            <person name="Ronning C.M."/>
            <person name="Koo H.L."/>
            <person name="Moffat K.S."/>
            <person name="Cronin L.A."/>
            <person name="Shen M."/>
            <person name="Pai G."/>
            <person name="Van Aken S."/>
            <person name="Umayam L."/>
            <person name="Tallon L.J."/>
            <person name="Gill J.E."/>
            <person name="Adams M.D."/>
            <person name="Carrera A.J."/>
            <person name="Creasy T.H."/>
            <person name="Goodman H.M."/>
            <person name="Somerville C.R."/>
            <person name="Copenhaver G.P."/>
            <person name="Preuss D."/>
            <person name="Nierman W.C."/>
            <person name="White O."/>
            <person name="Eisen J.A."/>
            <person name="Salzberg S.L."/>
            <person name="Fraser C.M."/>
            <person name="Venter J.C."/>
        </authorList>
    </citation>
    <scope>NUCLEOTIDE SEQUENCE [LARGE SCALE GENOMIC DNA]</scope>
    <source>
        <strain evidence="4">cv. Columbia</strain>
    </source>
</reference>
<dbReference type="PANTHER" id="PTHR35358">
    <property type="entry name" value="OS06G0711100 PROTEIN"/>
    <property type="match status" value="1"/>
</dbReference>
<feature type="compositionally biased region" description="Basic and acidic residues" evidence="1">
    <location>
        <begin position="176"/>
        <end position="206"/>
    </location>
</feature>
<protein>
    <submittedName>
        <fullName evidence="3">Phospholipase-like protein (PEARLI 4) family protein</fullName>
    </submittedName>
</protein>
<dbReference type="TAIR" id="AT2G20960">
    <property type="gene designation" value="PEARLI4"/>
</dbReference>
<feature type="compositionally biased region" description="Basic and acidic residues" evidence="1">
    <location>
        <begin position="414"/>
        <end position="428"/>
    </location>
</feature>
<evidence type="ECO:0007829" key="7">
    <source>
        <dbReference type="ProteomicsDB" id="A0A1P8AYN4"/>
    </source>
</evidence>
<name>A0A1P8AYN4_ARATH</name>
<evidence type="ECO:0000313" key="2">
    <source>
        <dbReference type="Araport" id="AT2G20960"/>
    </source>
</evidence>
<feature type="compositionally biased region" description="Polar residues" evidence="1">
    <location>
        <begin position="433"/>
        <end position="442"/>
    </location>
</feature>
<dbReference type="PRINTS" id="PR01217">
    <property type="entry name" value="PRICHEXTENSN"/>
</dbReference>
<evidence type="ECO:0000313" key="5">
    <source>
        <dbReference type="TAIR" id="AT2G20960"/>
    </source>
</evidence>
<sequence length="678" mass="76711">MELVSGKVVPGCSNAGNPFHECTAICFERVNSPDVHKKEKKLFGFGKRTPSRDQTPPASPARGSRSPLASYFAKKKVESSAESSPSSYDHTNGNFLSRLSPLQGRKIEPSSNVDSLPVSPSLALYSGGDYFARRADQRGDEDDDVSPRPFGTQPKTPEHPLRTPQHRPRTPQHRSAHQEDAFSLETRPRTPEHRSAIPDTRPRTPIHESAATGRRPQTPETRPRTAQRRGRSPEFMERSPGPRSKTPEPQPTYFEPSSRTPKQRSKTPEPSPRIPQTQPMSHRSLDNAALKMPRTVETRPRTPEHQPRTVETKPRIHESRPKTAVYGGRSPDHREKISQEMGQRSSHAYNYLGSKAESVYIEKNEESVLLFPELILSPQERPPSRLITLNHRGYETPNKQKEHCDEMDDSASTDDDKFSFVDDHDEHTVSIYAETTSKSGSSEQEEQHKANNEPPELPDESQSFSLAEISRMKGIITNNEIRDVMQSILSESYVSVGQYKVRASVSTTLQHILQKHGDIASGSKLQSLATRSYYLDMLASVVFELQTTPLKYLKESRVVEMVAIVKDIESVKIKAGWLKPVLEEIVEAVKHYDEHKMSVVEKEVWERDVLLAKQETEKQVKELGEKEKKIKEWRAKMTEMAAKLGDLDMKRARLHKSFTFLSSKVDKFQGKPLLQGIL</sequence>
<reference evidence="4" key="3">
    <citation type="journal article" date="2017" name="Plant J.">
        <title>Araport11: a complete reannotation of the Arabidopsis thaliana reference genome.</title>
        <authorList>
            <person name="Cheng C.Y."/>
            <person name="Krishnakumar V."/>
            <person name="Chan A.P."/>
            <person name="Thibaud-Nissen F."/>
            <person name="Schobel S."/>
            <person name="Town C.D."/>
        </authorList>
    </citation>
    <scope>GENOME REANNOTATION</scope>
    <source>
        <strain evidence="4">cv. Columbia</strain>
    </source>
</reference>
<dbReference type="SMR" id="A0A1P8AYN4"/>
<keyword evidence="4" id="KW-1185">Reference proteome</keyword>
<evidence type="ECO:0000313" key="4">
    <source>
        <dbReference type="Proteomes" id="UP000006548"/>
    </source>
</evidence>
<keyword evidence="6 7" id="KW-1267">Proteomics identification</keyword>
<feature type="compositionally biased region" description="Basic and acidic residues" evidence="1">
    <location>
        <begin position="294"/>
        <end position="321"/>
    </location>
</feature>
<dbReference type="ProteomicsDB" id="205442"/>
<feature type="compositionally biased region" description="Basic residues" evidence="1">
    <location>
        <begin position="164"/>
        <end position="175"/>
    </location>
</feature>
<dbReference type="Pfam" id="PF05278">
    <property type="entry name" value="PEARLI-4"/>
    <property type="match status" value="1"/>
</dbReference>
<dbReference type="ExpressionAtlas" id="A0A1P8AYN4">
    <property type="expression patterns" value="baseline and differential"/>
</dbReference>
<dbReference type="RefSeq" id="NP_001323932.1">
    <property type="nucleotide sequence ID" value="NM_001335729.1"/>
</dbReference>
<reference evidence="8" key="2">
    <citation type="journal article" date="2009" name="Plant Physiol.">
        <title>Large-scale Arabidopsis phosphoproteome profiling reveals novel chloroplast kinase substrates and phosphorylation networks.</title>
        <authorList>
            <person name="Reiland S."/>
            <person name="Messerli G."/>
            <person name="Baerenfaller K."/>
            <person name="Gerrits B."/>
            <person name="Endler A."/>
            <person name="Grossmann J."/>
            <person name="Gruissem W."/>
            <person name="Baginsky S."/>
        </authorList>
    </citation>
    <scope>IDENTIFICATION BY MASS SPECTROMETRY [LARGE SCALE ANALYSIS]</scope>
</reference>
<evidence type="ECO:0007829" key="6">
    <source>
        <dbReference type="PeptideAtlas" id="A0A1P8AYN4"/>
    </source>
</evidence>